<sequence length="99" mass="11619">RAAALSFDADSDENFVSRRLVTEILNKPIHPINKEARSTFRTRDVDGYTDLVWCMENNSRRIYTMRFYVTSEYSPRYDVVLGKNGREHLSRQKSSKNAR</sequence>
<gene>
    <name evidence="1" type="ORF">K469DRAFT_549545</name>
</gene>
<evidence type="ECO:0000313" key="2">
    <source>
        <dbReference type="Proteomes" id="UP000800200"/>
    </source>
</evidence>
<name>A0A6A6EVG0_9PEZI</name>
<feature type="non-terminal residue" evidence="1">
    <location>
        <position position="1"/>
    </location>
</feature>
<keyword evidence="2" id="KW-1185">Reference proteome</keyword>
<evidence type="ECO:0000313" key="1">
    <source>
        <dbReference type="EMBL" id="KAF2193866.1"/>
    </source>
</evidence>
<dbReference type="Proteomes" id="UP000800200">
    <property type="component" value="Unassembled WGS sequence"/>
</dbReference>
<organism evidence="1 2">
    <name type="scientific">Zopfia rhizophila CBS 207.26</name>
    <dbReference type="NCBI Taxonomy" id="1314779"/>
    <lineage>
        <taxon>Eukaryota</taxon>
        <taxon>Fungi</taxon>
        <taxon>Dikarya</taxon>
        <taxon>Ascomycota</taxon>
        <taxon>Pezizomycotina</taxon>
        <taxon>Dothideomycetes</taxon>
        <taxon>Dothideomycetes incertae sedis</taxon>
        <taxon>Zopfiaceae</taxon>
        <taxon>Zopfia</taxon>
    </lineage>
</organism>
<proteinExistence type="predicted"/>
<reference evidence="1" key="1">
    <citation type="journal article" date="2020" name="Stud. Mycol.">
        <title>101 Dothideomycetes genomes: a test case for predicting lifestyles and emergence of pathogens.</title>
        <authorList>
            <person name="Haridas S."/>
            <person name="Albert R."/>
            <person name="Binder M."/>
            <person name="Bloem J."/>
            <person name="Labutti K."/>
            <person name="Salamov A."/>
            <person name="Andreopoulos B."/>
            <person name="Baker S."/>
            <person name="Barry K."/>
            <person name="Bills G."/>
            <person name="Bluhm B."/>
            <person name="Cannon C."/>
            <person name="Castanera R."/>
            <person name="Culley D."/>
            <person name="Daum C."/>
            <person name="Ezra D."/>
            <person name="Gonzalez J."/>
            <person name="Henrissat B."/>
            <person name="Kuo A."/>
            <person name="Liang C."/>
            <person name="Lipzen A."/>
            <person name="Lutzoni F."/>
            <person name="Magnuson J."/>
            <person name="Mondo S."/>
            <person name="Nolan M."/>
            <person name="Ohm R."/>
            <person name="Pangilinan J."/>
            <person name="Park H.-J."/>
            <person name="Ramirez L."/>
            <person name="Alfaro M."/>
            <person name="Sun H."/>
            <person name="Tritt A."/>
            <person name="Yoshinaga Y."/>
            <person name="Zwiers L.-H."/>
            <person name="Turgeon B."/>
            <person name="Goodwin S."/>
            <person name="Spatafora J."/>
            <person name="Crous P."/>
            <person name="Grigoriev I."/>
        </authorList>
    </citation>
    <scope>NUCLEOTIDE SEQUENCE</scope>
    <source>
        <strain evidence="1">CBS 207.26</strain>
    </source>
</reference>
<dbReference type="OrthoDB" id="3937572at2759"/>
<dbReference type="EMBL" id="ML994612">
    <property type="protein sequence ID" value="KAF2193866.1"/>
    <property type="molecule type" value="Genomic_DNA"/>
</dbReference>
<accession>A0A6A6EVG0</accession>
<dbReference type="AlphaFoldDB" id="A0A6A6EVG0"/>
<protein>
    <submittedName>
        <fullName evidence="1">Uncharacterized protein</fullName>
    </submittedName>
</protein>